<proteinExistence type="predicted"/>
<dbReference type="PANTHER" id="PTHR43358:SF4">
    <property type="entry name" value="ALPHA_BETA HYDROLASE FOLD-1 DOMAIN-CONTAINING PROTEIN"/>
    <property type="match status" value="1"/>
</dbReference>
<feature type="domain" description="Serine aminopeptidase S33" evidence="2">
    <location>
        <begin position="85"/>
        <end position="193"/>
    </location>
</feature>
<dbReference type="Gene3D" id="3.40.50.1820">
    <property type="entry name" value="alpha/beta hydrolase"/>
    <property type="match status" value="1"/>
</dbReference>
<organism evidence="3 4">
    <name type="scientific">Paludisphaera mucosa</name>
    <dbReference type="NCBI Taxonomy" id="3030827"/>
    <lineage>
        <taxon>Bacteria</taxon>
        <taxon>Pseudomonadati</taxon>
        <taxon>Planctomycetota</taxon>
        <taxon>Planctomycetia</taxon>
        <taxon>Isosphaerales</taxon>
        <taxon>Isosphaeraceae</taxon>
        <taxon>Paludisphaera</taxon>
    </lineage>
</organism>
<evidence type="ECO:0000259" key="2">
    <source>
        <dbReference type="Pfam" id="PF12146"/>
    </source>
</evidence>
<dbReference type="SUPFAM" id="SSF53474">
    <property type="entry name" value="alpha/beta-Hydrolases"/>
    <property type="match status" value="1"/>
</dbReference>
<dbReference type="RefSeq" id="WP_277859331.1">
    <property type="nucleotide sequence ID" value="NZ_JARRAG010000001.1"/>
</dbReference>
<keyword evidence="4" id="KW-1185">Reference proteome</keyword>
<dbReference type="InterPro" id="IPR022742">
    <property type="entry name" value="Hydrolase_4"/>
</dbReference>
<keyword evidence="1" id="KW-0472">Membrane</keyword>
<dbReference type="PANTHER" id="PTHR43358">
    <property type="entry name" value="ALPHA/BETA-HYDROLASE"/>
    <property type="match status" value="1"/>
</dbReference>
<evidence type="ECO:0000313" key="4">
    <source>
        <dbReference type="Proteomes" id="UP001216907"/>
    </source>
</evidence>
<evidence type="ECO:0000256" key="1">
    <source>
        <dbReference type="SAM" id="Phobius"/>
    </source>
</evidence>
<protein>
    <submittedName>
        <fullName evidence="3">Alpha/beta hydrolase</fullName>
    </submittedName>
</protein>
<dbReference type="InterPro" id="IPR029058">
    <property type="entry name" value="AB_hydrolase_fold"/>
</dbReference>
<evidence type="ECO:0000313" key="3">
    <source>
        <dbReference type="EMBL" id="MDG3002972.1"/>
    </source>
</evidence>
<dbReference type="InterPro" id="IPR052920">
    <property type="entry name" value="DNA-binding_regulatory"/>
</dbReference>
<keyword evidence="1" id="KW-1133">Transmembrane helix</keyword>
<dbReference type="GO" id="GO:0016787">
    <property type="term" value="F:hydrolase activity"/>
    <property type="evidence" value="ECO:0007669"/>
    <property type="project" value="UniProtKB-KW"/>
</dbReference>
<name>A0ABT6F627_9BACT</name>
<dbReference type="Pfam" id="PF12146">
    <property type="entry name" value="Hydrolase_4"/>
    <property type="match status" value="1"/>
</dbReference>
<keyword evidence="3" id="KW-0378">Hydrolase</keyword>
<dbReference type="EMBL" id="JARRAG010000001">
    <property type="protein sequence ID" value="MDG3002972.1"/>
    <property type="molecule type" value="Genomic_DNA"/>
</dbReference>
<comment type="caution">
    <text evidence="3">The sequence shown here is derived from an EMBL/GenBank/DDBJ whole genome shotgun (WGS) entry which is preliminary data.</text>
</comment>
<reference evidence="3 4" key="1">
    <citation type="submission" date="2023-03" db="EMBL/GenBank/DDBJ databases">
        <title>Paludisphaera mucosa sp. nov. a novel planctomycete from northern fen.</title>
        <authorList>
            <person name="Ivanova A."/>
        </authorList>
    </citation>
    <scope>NUCLEOTIDE SEQUENCE [LARGE SCALE GENOMIC DNA]</scope>
    <source>
        <strain evidence="3 4">Pla2</strain>
    </source>
</reference>
<sequence>MVGLSTLLIALAVLATIPVVALGGFLVATIWLYCPVIRRIFEDRPVFQPLKVKPDDLGEPAAFASSDGLTLRGSYFKARTDARVGVLVFCHEFLSDRWSYAPYLDHLRDRGFDVFSFDFRSHGASAVDPAYEPLQYASNHEVDDLRSALAYLRSRPDRDLSGYGLFGVSRGGGAALLVAADEPDVWGVVTDGAFPTRGTMTSYIVRWAEIYVRCRWFLALVPRFIFATLGDVARAGTERTRNCHYPSVERAVARLTPRPWLQIHGQRDVYIGTDIAHEFFARAREPKEQWMVADAKHNRCRESAPEAYAWRLGAYVDRHAPRRPLAEFENELVEADFSAFAAAATARVEAPGHIPNVASSVTG</sequence>
<keyword evidence="1" id="KW-0812">Transmembrane</keyword>
<gene>
    <name evidence="3" type="ORF">PZE19_04275</name>
</gene>
<dbReference type="Proteomes" id="UP001216907">
    <property type="component" value="Unassembled WGS sequence"/>
</dbReference>
<accession>A0ABT6F627</accession>
<feature type="transmembrane region" description="Helical" evidence="1">
    <location>
        <begin position="6"/>
        <end position="34"/>
    </location>
</feature>